<accession>A0A0V1GB50</accession>
<reference evidence="1 2" key="1">
    <citation type="submission" date="2015-01" db="EMBL/GenBank/DDBJ databases">
        <title>Evolution of Trichinella species and genotypes.</title>
        <authorList>
            <person name="Korhonen P.K."/>
            <person name="Edoardo P."/>
            <person name="Giuseppe L.R."/>
            <person name="Gasser R.B."/>
        </authorList>
    </citation>
    <scope>NUCLEOTIDE SEQUENCE [LARGE SCALE GENOMIC DNA]</scope>
    <source>
        <strain evidence="1">ISS176</strain>
    </source>
</reference>
<sequence length="32" mass="3701">MPQYNMNRGSALLNSPYNQNINYLTKIAKTKN</sequence>
<proteinExistence type="predicted"/>
<name>A0A0V1GB50_TRIPS</name>
<dbReference type="AlphaFoldDB" id="A0A0V1GB50"/>
<protein>
    <submittedName>
        <fullName evidence="1">Uncharacterized protein</fullName>
    </submittedName>
</protein>
<evidence type="ECO:0000313" key="2">
    <source>
        <dbReference type="Proteomes" id="UP000054826"/>
    </source>
</evidence>
<comment type="caution">
    <text evidence="1">The sequence shown here is derived from an EMBL/GenBank/DDBJ whole genome shotgun (WGS) entry which is preliminary data.</text>
</comment>
<dbReference type="Proteomes" id="UP000054826">
    <property type="component" value="Unassembled WGS sequence"/>
</dbReference>
<evidence type="ECO:0000313" key="1">
    <source>
        <dbReference type="EMBL" id="KRY95330.1"/>
    </source>
</evidence>
<dbReference type="EMBL" id="JYDV01004532">
    <property type="protein sequence ID" value="KRY95330.1"/>
    <property type="molecule type" value="Genomic_DNA"/>
</dbReference>
<gene>
    <name evidence="1" type="ORF">T4C_2253</name>
</gene>
<organism evidence="1 2">
    <name type="scientific">Trichinella pseudospiralis</name>
    <name type="common">Parasitic roundworm</name>
    <dbReference type="NCBI Taxonomy" id="6337"/>
    <lineage>
        <taxon>Eukaryota</taxon>
        <taxon>Metazoa</taxon>
        <taxon>Ecdysozoa</taxon>
        <taxon>Nematoda</taxon>
        <taxon>Enoplea</taxon>
        <taxon>Dorylaimia</taxon>
        <taxon>Trichinellida</taxon>
        <taxon>Trichinellidae</taxon>
        <taxon>Trichinella</taxon>
    </lineage>
</organism>